<feature type="domain" description="Ig-like" evidence="14">
    <location>
        <begin position="316"/>
        <end position="409"/>
    </location>
</feature>
<keyword evidence="3" id="KW-1003">Cell membrane</keyword>
<evidence type="ECO:0000256" key="8">
    <source>
        <dbReference type="ARBA" id="ARBA00023157"/>
    </source>
</evidence>
<dbReference type="InterPro" id="IPR008160">
    <property type="entry name" value="Collagen"/>
</dbReference>
<evidence type="ECO:0000256" key="13">
    <source>
        <dbReference type="SAM" id="Phobius"/>
    </source>
</evidence>
<keyword evidence="9" id="KW-0325">Glycoprotein</keyword>
<evidence type="ECO:0000313" key="17">
    <source>
        <dbReference type="Proteomes" id="UP000786811"/>
    </source>
</evidence>
<dbReference type="AlphaFoldDB" id="A0A8J2MLM1"/>
<dbReference type="Pfam" id="PF07679">
    <property type="entry name" value="I-set"/>
    <property type="match status" value="1"/>
</dbReference>
<dbReference type="FunFam" id="2.60.40.10:FF:000328">
    <property type="entry name" value="CLUMA_CG000981, isoform A"/>
    <property type="match status" value="1"/>
</dbReference>
<evidence type="ECO:0000256" key="1">
    <source>
        <dbReference type="ARBA" id="ARBA00004236"/>
    </source>
</evidence>
<dbReference type="PANTHER" id="PTHR23192">
    <property type="entry name" value="OLFACTOMEDIN-RELATED"/>
    <property type="match status" value="1"/>
</dbReference>
<comment type="caution">
    <text evidence="11">Lacks conserved residue(s) required for the propagation of feature annotation.</text>
</comment>
<keyword evidence="13" id="KW-0812">Transmembrane</keyword>
<dbReference type="InterPro" id="IPR013783">
    <property type="entry name" value="Ig-like_fold"/>
</dbReference>
<keyword evidence="8" id="KW-1015">Disulfide bond</keyword>
<evidence type="ECO:0000259" key="14">
    <source>
        <dbReference type="PROSITE" id="PS50835"/>
    </source>
</evidence>
<dbReference type="SMART" id="SM00409">
    <property type="entry name" value="IG"/>
    <property type="match status" value="2"/>
</dbReference>
<evidence type="ECO:0000256" key="9">
    <source>
        <dbReference type="ARBA" id="ARBA00023180"/>
    </source>
</evidence>
<dbReference type="GO" id="GO:0005581">
    <property type="term" value="C:collagen trimer"/>
    <property type="evidence" value="ECO:0007669"/>
    <property type="project" value="UniProtKB-KW"/>
</dbReference>
<dbReference type="GO" id="GO:0007165">
    <property type="term" value="P:signal transduction"/>
    <property type="evidence" value="ECO:0007669"/>
    <property type="project" value="TreeGrafter"/>
</dbReference>
<accession>A0A8J2MLM1</accession>
<reference evidence="16" key="1">
    <citation type="submission" date="2021-04" db="EMBL/GenBank/DDBJ databases">
        <authorList>
            <person name="Chebbi M.A.C M."/>
        </authorList>
    </citation>
    <scope>NUCLEOTIDE SEQUENCE</scope>
</reference>
<organism evidence="16 17">
    <name type="scientific">Cotesia congregata</name>
    <name type="common">Parasitoid wasp</name>
    <name type="synonym">Apanteles congregatus</name>
    <dbReference type="NCBI Taxonomy" id="51543"/>
    <lineage>
        <taxon>Eukaryota</taxon>
        <taxon>Metazoa</taxon>
        <taxon>Ecdysozoa</taxon>
        <taxon>Arthropoda</taxon>
        <taxon>Hexapoda</taxon>
        <taxon>Insecta</taxon>
        <taxon>Pterygota</taxon>
        <taxon>Neoptera</taxon>
        <taxon>Endopterygota</taxon>
        <taxon>Hymenoptera</taxon>
        <taxon>Apocrita</taxon>
        <taxon>Ichneumonoidea</taxon>
        <taxon>Braconidae</taxon>
        <taxon>Microgastrinae</taxon>
        <taxon>Cotesia</taxon>
    </lineage>
</organism>
<dbReference type="Proteomes" id="UP000786811">
    <property type="component" value="Unassembled WGS sequence"/>
</dbReference>
<dbReference type="InterPro" id="IPR003112">
    <property type="entry name" value="Olfac-like_dom"/>
</dbReference>
<evidence type="ECO:0000256" key="12">
    <source>
        <dbReference type="SAM" id="MobiDB-lite"/>
    </source>
</evidence>
<evidence type="ECO:0000256" key="7">
    <source>
        <dbReference type="ARBA" id="ARBA00023136"/>
    </source>
</evidence>
<evidence type="ECO:0000256" key="5">
    <source>
        <dbReference type="ARBA" id="ARBA00022729"/>
    </source>
</evidence>
<feature type="transmembrane region" description="Helical" evidence="13">
    <location>
        <begin position="23"/>
        <end position="46"/>
    </location>
</feature>
<dbReference type="Pfam" id="PF02191">
    <property type="entry name" value="OLF"/>
    <property type="match status" value="1"/>
</dbReference>
<feature type="domain" description="Ig-like" evidence="14">
    <location>
        <begin position="411"/>
        <end position="514"/>
    </location>
</feature>
<dbReference type="Gene3D" id="2.60.40.10">
    <property type="entry name" value="Immunoglobulins"/>
    <property type="match status" value="2"/>
</dbReference>
<evidence type="ECO:0000256" key="4">
    <source>
        <dbReference type="ARBA" id="ARBA00022525"/>
    </source>
</evidence>
<dbReference type="GO" id="GO:0005615">
    <property type="term" value="C:extracellular space"/>
    <property type="evidence" value="ECO:0007669"/>
    <property type="project" value="TreeGrafter"/>
</dbReference>
<proteinExistence type="predicted"/>
<evidence type="ECO:0000256" key="3">
    <source>
        <dbReference type="ARBA" id="ARBA00022475"/>
    </source>
</evidence>
<keyword evidence="10" id="KW-0393">Immunoglobulin domain</keyword>
<sequence>MSAMQTGRDNEPGPKFVGLQTNILIYLVLSQFLIQIGTFIYLCAYISRLESEIQDLVAQVADDDAENTIEGTNDSVRRKRSSALPLSEDNAVSEVFRIRNEKDSVKEMKRGTIPPDGAPGDAISSLVPNSDSWVWLTADTRVPFDAMDALCRKSAEFCPPGLPGIPGPPGVPGDRGLPGISGPIGPEGPPGIPGYTGERGPRGEPGPPGFDGRDGIPGEPGLDGIPGRSGLDGIPGTDGKAGRDGIPGLPGRNGTDGKRGLKGSTGLPGPQGPPGARGERGIPGTPGKDGTPGMPGVVAWEVRRNDSRSNELLIPPSILSENLPRHVTSVPERSYLQLQCGASGNPRPVIQWSKTSGAAIPIGSWHHSSVIGTILNITVVNREHMGEYMCIADNGIPPRASYKFRLEVQFPPFIRVCHQTIRVQLGGMAILECDIEAFPEPSVWWERDDGKPLEQSPKHRMEVYDKRDLYKFKMRLNITKITYQDHGSYHCAAKNVMDITKGTVMVYDGTKRVSMDSGELRREVVYGERPPKKVDIHDICPPQLSCDNCPQNKCGFSDFGGCFDIRQLVSNVNYTGLSPRQGVGILEAVGKPVFKGNMDDTHGYWMYDALPRTESISEKLWVTRSNNSWYIFEYNKKDDVKRGQSRSIRLPYPFKGNGHVVYNGSFYYNPENRSSIYRLDLGSAQSTHNKPQYHMELILPGLRINDNNYLYSRDHDSSYVDFDVDENGLWVIYGLPLNYTAVLKVDTVNMRAQQAWNISIDHHRFGEMFIASGVLYAVHNVTGPSLEIRLALDLYRHAILDVHLSFSNPFRKTTMIRYNHKMKELYTWDKGNLLAYPLYISLISRGYKASACHCSPIKKNIEIKTMYK</sequence>
<keyword evidence="4" id="KW-0964">Secreted</keyword>
<keyword evidence="17" id="KW-1185">Reference proteome</keyword>
<dbReference type="InterPro" id="IPR003599">
    <property type="entry name" value="Ig_sub"/>
</dbReference>
<dbReference type="PROSITE" id="PS51132">
    <property type="entry name" value="OLF"/>
    <property type="match status" value="1"/>
</dbReference>
<dbReference type="InterPro" id="IPR003598">
    <property type="entry name" value="Ig_sub2"/>
</dbReference>
<protein>
    <submittedName>
        <fullName evidence="16">Similar to Collagen alpha-2(IV) chain (Ascaris suum)</fullName>
    </submittedName>
</protein>
<evidence type="ECO:0000313" key="16">
    <source>
        <dbReference type="EMBL" id="CAG5093962.1"/>
    </source>
</evidence>
<evidence type="ECO:0000256" key="10">
    <source>
        <dbReference type="ARBA" id="ARBA00023319"/>
    </source>
</evidence>
<keyword evidence="13" id="KW-1133">Transmembrane helix</keyword>
<dbReference type="EMBL" id="CAJNRD030001120">
    <property type="protein sequence ID" value="CAG5093962.1"/>
    <property type="molecule type" value="Genomic_DNA"/>
</dbReference>
<feature type="compositionally biased region" description="Low complexity" evidence="12">
    <location>
        <begin position="172"/>
        <end position="184"/>
    </location>
</feature>
<dbReference type="Pfam" id="PF13927">
    <property type="entry name" value="Ig_3"/>
    <property type="match status" value="1"/>
</dbReference>
<dbReference type="PANTHER" id="PTHR23192:SF85">
    <property type="entry name" value="GLIOMEDIN"/>
    <property type="match status" value="1"/>
</dbReference>
<dbReference type="InterPro" id="IPR036179">
    <property type="entry name" value="Ig-like_dom_sf"/>
</dbReference>
<dbReference type="PROSITE" id="PS50835">
    <property type="entry name" value="IG_LIKE"/>
    <property type="match status" value="2"/>
</dbReference>
<name>A0A8J2MLM1_COTCN</name>
<keyword evidence="6" id="KW-0677">Repeat</keyword>
<dbReference type="SMART" id="SM00284">
    <property type="entry name" value="OLF"/>
    <property type="match status" value="1"/>
</dbReference>
<dbReference type="SUPFAM" id="SSF48726">
    <property type="entry name" value="Immunoglobulin"/>
    <property type="match status" value="2"/>
</dbReference>
<gene>
    <name evidence="16" type="ORF">HICCMSTLAB_LOCUS7288</name>
</gene>
<keyword evidence="16" id="KW-0176">Collagen</keyword>
<dbReference type="OrthoDB" id="8626508at2759"/>
<evidence type="ECO:0000259" key="15">
    <source>
        <dbReference type="PROSITE" id="PS51132"/>
    </source>
</evidence>
<keyword evidence="5" id="KW-0732">Signal</keyword>
<comment type="caution">
    <text evidence="16">The sequence shown here is derived from an EMBL/GenBank/DDBJ whole genome shotgun (WGS) entry which is preliminary data.</text>
</comment>
<dbReference type="GO" id="GO:0005886">
    <property type="term" value="C:plasma membrane"/>
    <property type="evidence" value="ECO:0007669"/>
    <property type="project" value="UniProtKB-SubCell"/>
</dbReference>
<evidence type="ECO:0000256" key="11">
    <source>
        <dbReference type="PROSITE-ProRule" id="PRU00446"/>
    </source>
</evidence>
<dbReference type="Pfam" id="PF01391">
    <property type="entry name" value="Collagen"/>
    <property type="match status" value="2"/>
</dbReference>
<feature type="domain" description="Olfactomedin-like" evidence="15">
    <location>
        <begin position="582"/>
        <end position="842"/>
    </location>
</feature>
<dbReference type="InterPro" id="IPR007110">
    <property type="entry name" value="Ig-like_dom"/>
</dbReference>
<dbReference type="InterPro" id="IPR013098">
    <property type="entry name" value="Ig_I-set"/>
</dbReference>
<dbReference type="InterPro" id="IPR050605">
    <property type="entry name" value="Olfactomedin-like_domain"/>
</dbReference>
<keyword evidence="7 13" id="KW-0472">Membrane</keyword>
<evidence type="ECO:0000256" key="6">
    <source>
        <dbReference type="ARBA" id="ARBA00022737"/>
    </source>
</evidence>
<feature type="region of interest" description="Disordered" evidence="12">
    <location>
        <begin position="164"/>
        <end position="294"/>
    </location>
</feature>
<dbReference type="SMART" id="SM00408">
    <property type="entry name" value="IGc2"/>
    <property type="match status" value="2"/>
</dbReference>
<comment type="subcellular location">
    <subcellularLocation>
        <location evidence="1">Cell membrane</location>
    </subcellularLocation>
    <subcellularLocation>
        <location evidence="2">Secreted</location>
    </subcellularLocation>
</comment>
<evidence type="ECO:0000256" key="2">
    <source>
        <dbReference type="ARBA" id="ARBA00004613"/>
    </source>
</evidence>